<feature type="non-terminal residue" evidence="1">
    <location>
        <position position="39"/>
    </location>
</feature>
<accession>X1ING4</accession>
<proteinExistence type="predicted"/>
<dbReference type="EMBL" id="BARU01042291">
    <property type="protein sequence ID" value="GAH83262.1"/>
    <property type="molecule type" value="Genomic_DNA"/>
</dbReference>
<sequence length="39" mass="4059">MSVGAIQNYYPTSVAALGKMLGTPKLSVDFTEASRAALV</sequence>
<name>X1ING4_9ZZZZ</name>
<protein>
    <submittedName>
        <fullName evidence="1">Uncharacterized protein</fullName>
    </submittedName>
</protein>
<evidence type="ECO:0000313" key="1">
    <source>
        <dbReference type="EMBL" id="GAH83262.1"/>
    </source>
</evidence>
<organism evidence="1">
    <name type="scientific">marine sediment metagenome</name>
    <dbReference type="NCBI Taxonomy" id="412755"/>
    <lineage>
        <taxon>unclassified sequences</taxon>
        <taxon>metagenomes</taxon>
        <taxon>ecological metagenomes</taxon>
    </lineage>
</organism>
<comment type="caution">
    <text evidence="1">The sequence shown here is derived from an EMBL/GenBank/DDBJ whole genome shotgun (WGS) entry which is preliminary data.</text>
</comment>
<dbReference type="AlphaFoldDB" id="X1ING4"/>
<reference evidence="1" key="1">
    <citation type="journal article" date="2014" name="Front. Microbiol.">
        <title>High frequency of phylogenetically diverse reductive dehalogenase-homologous genes in deep subseafloor sedimentary metagenomes.</title>
        <authorList>
            <person name="Kawai M."/>
            <person name="Futagami T."/>
            <person name="Toyoda A."/>
            <person name="Takaki Y."/>
            <person name="Nishi S."/>
            <person name="Hori S."/>
            <person name="Arai W."/>
            <person name="Tsubouchi T."/>
            <person name="Morono Y."/>
            <person name="Uchiyama I."/>
            <person name="Ito T."/>
            <person name="Fujiyama A."/>
            <person name="Inagaki F."/>
            <person name="Takami H."/>
        </authorList>
    </citation>
    <scope>NUCLEOTIDE SEQUENCE</scope>
    <source>
        <strain evidence="1">Expedition CK06-06</strain>
    </source>
</reference>
<gene>
    <name evidence="1" type="ORF">S03H2_65011</name>
</gene>